<evidence type="ECO:0000256" key="1">
    <source>
        <dbReference type="ARBA" id="ARBA00004370"/>
    </source>
</evidence>
<feature type="compositionally biased region" description="Basic and acidic residues" evidence="3">
    <location>
        <begin position="643"/>
        <end position="671"/>
    </location>
</feature>
<feature type="compositionally biased region" description="Acidic residues" evidence="3">
    <location>
        <begin position="2178"/>
        <end position="2192"/>
    </location>
</feature>
<feature type="region of interest" description="Disordered" evidence="3">
    <location>
        <begin position="213"/>
        <end position="241"/>
    </location>
</feature>
<dbReference type="KEGG" id="aplc:110978864"/>
<feature type="compositionally biased region" description="Low complexity" evidence="3">
    <location>
        <begin position="738"/>
        <end position="753"/>
    </location>
</feature>
<keyword evidence="5" id="KW-1185">Reference proteome</keyword>
<feature type="compositionally biased region" description="Acidic residues" evidence="3">
    <location>
        <begin position="574"/>
        <end position="584"/>
    </location>
</feature>
<dbReference type="InterPro" id="IPR000904">
    <property type="entry name" value="Sec7_dom"/>
</dbReference>
<feature type="compositionally biased region" description="Low complexity" evidence="3">
    <location>
        <begin position="1096"/>
        <end position="1105"/>
    </location>
</feature>
<dbReference type="Pfam" id="PF09324">
    <property type="entry name" value="Sec7-like_HDS"/>
    <property type="match status" value="1"/>
</dbReference>
<dbReference type="GO" id="GO:0016020">
    <property type="term" value="C:membrane"/>
    <property type="evidence" value="ECO:0007669"/>
    <property type="project" value="UniProtKB-SubCell"/>
</dbReference>
<dbReference type="GO" id="GO:0032012">
    <property type="term" value="P:regulation of ARF protein signal transduction"/>
    <property type="evidence" value="ECO:0007669"/>
    <property type="project" value="InterPro"/>
</dbReference>
<feature type="region of interest" description="Disordered" evidence="3">
    <location>
        <begin position="551"/>
        <end position="624"/>
    </location>
</feature>
<feature type="compositionally biased region" description="Basic and acidic residues" evidence="3">
    <location>
        <begin position="678"/>
        <end position="692"/>
    </location>
</feature>
<evidence type="ECO:0000313" key="5">
    <source>
        <dbReference type="Proteomes" id="UP000694845"/>
    </source>
</evidence>
<feature type="compositionally biased region" description="Basic and acidic residues" evidence="3">
    <location>
        <begin position="585"/>
        <end position="607"/>
    </location>
</feature>
<comment type="subcellular location">
    <subcellularLocation>
        <location evidence="1">Membrane</location>
    </subcellularLocation>
</comment>
<organism evidence="5 6">
    <name type="scientific">Acanthaster planci</name>
    <name type="common">Crown-of-thorns starfish</name>
    <dbReference type="NCBI Taxonomy" id="133434"/>
    <lineage>
        <taxon>Eukaryota</taxon>
        <taxon>Metazoa</taxon>
        <taxon>Echinodermata</taxon>
        <taxon>Eleutherozoa</taxon>
        <taxon>Asterozoa</taxon>
        <taxon>Asteroidea</taxon>
        <taxon>Valvatacea</taxon>
        <taxon>Valvatida</taxon>
        <taxon>Acanthasteridae</taxon>
        <taxon>Acanthaster</taxon>
    </lineage>
</organism>
<dbReference type="SUPFAM" id="SSF48425">
    <property type="entry name" value="Sec7 domain"/>
    <property type="match status" value="1"/>
</dbReference>
<feature type="region of interest" description="Disordered" evidence="3">
    <location>
        <begin position="723"/>
        <end position="753"/>
    </location>
</feature>
<feature type="region of interest" description="Disordered" evidence="3">
    <location>
        <begin position="2178"/>
        <end position="2205"/>
    </location>
</feature>
<feature type="region of interest" description="Disordered" evidence="3">
    <location>
        <begin position="643"/>
        <end position="705"/>
    </location>
</feature>
<dbReference type="Proteomes" id="UP000694845">
    <property type="component" value="Unplaced"/>
</dbReference>
<proteinExistence type="predicted"/>
<dbReference type="RefSeq" id="XP_022089859.1">
    <property type="nucleotide sequence ID" value="XM_022234167.1"/>
</dbReference>
<feature type="region of interest" description="Disordered" evidence="3">
    <location>
        <begin position="328"/>
        <end position="374"/>
    </location>
</feature>
<dbReference type="InterPro" id="IPR016024">
    <property type="entry name" value="ARM-type_fold"/>
</dbReference>
<reference evidence="6" key="1">
    <citation type="submission" date="2025-08" db="UniProtKB">
        <authorList>
            <consortium name="RefSeq"/>
        </authorList>
    </citation>
    <scope>IDENTIFICATION</scope>
</reference>
<evidence type="ECO:0000259" key="4">
    <source>
        <dbReference type="SMART" id="SM00222"/>
    </source>
</evidence>
<keyword evidence="2" id="KW-0472">Membrane</keyword>
<feature type="region of interest" description="Disordered" evidence="3">
    <location>
        <begin position="2070"/>
        <end position="2095"/>
    </location>
</feature>
<protein>
    <submittedName>
        <fullName evidence="6">Brefeldin A-inhibited guanine nucleotide-exchange protein 3-like isoform X1</fullName>
    </submittedName>
</protein>
<feature type="compositionally biased region" description="Gly residues" evidence="3">
    <location>
        <begin position="1587"/>
        <end position="1596"/>
    </location>
</feature>
<dbReference type="GeneID" id="110978864"/>
<feature type="region of interest" description="Disordered" evidence="3">
    <location>
        <begin position="1570"/>
        <end position="1599"/>
    </location>
</feature>
<feature type="compositionally biased region" description="Low complexity" evidence="3">
    <location>
        <begin position="331"/>
        <end position="347"/>
    </location>
</feature>
<dbReference type="OrthoDB" id="10002886at2759"/>
<dbReference type="InterPro" id="IPR015403">
    <property type="entry name" value="Mon2/Sec7/BIG1-like_HDS"/>
</dbReference>
<dbReference type="GO" id="GO:0005085">
    <property type="term" value="F:guanyl-nucleotide exchange factor activity"/>
    <property type="evidence" value="ECO:0007669"/>
    <property type="project" value="InterPro"/>
</dbReference>
<sequence>MEDVLNNLHKEASAGKYKAIREACTQAKDALEAETLTPSLAPCELRETCLLPLRLALESKSNKLAAHAVTGLQKLISDARFQSDPSKDDEEHRLPLQVLQTVAASPQLNEEMQVEVMKILLTVTCSSSCSVSSLSIIKVSEFCLTSHNLGKQDILRACQITLLQIVSILAQNATLQLKQLCMECFQHSPHAGVRAISTLTMKQALGSFSHTHWDVDQSESEQETTQQDTRTETADNNIIPGSTLDPHEAFVQVLQYFCSKLNESQRASQGHHGNQNQPLLTLQLEAVLAMLSNAGPELRQSDILVRAIWQQLCPCLIAILGIPRDEKSIVSSHHPTPSAPSSSSQHPESGHTPHAGLQDQGRGSGGSATGPATGNSSARIVYSIATELVRLVGSLESMRPVLGSLFHRMLLYPPPVHRNEALKVLKEMLATPERIVDLAGPATIDRESEKGAIGKAGNKTRSTDMDLLKLLMDGISGATQSRDSAVCLSSVACVGALLSSLDEISKGKGLSEQQVELILRRAKEEQGQNGNIETKDPLVLQAQKLESKEDLPKPELIILGRKEKSKSGDGEVGSMEDEEGDTDIQDFRGDDSETGEEARPEEGKAATEGEEEVGISVSEEPIEEEVHIADLGYHSNLDRINAKDDSQAAVEERGLDTDKVGSNDVDGRAMEEGISGDRSQDIKDAATVEESAKQTNWKPNRDADGDLVSKMATAAANESHVLTYSQDQTGSEDAEDQSSASPPSSSSSSSPLLLPERILAERLLAERQEQKRAELERHAQQNLERERQGARDFAKALVALLPSVIPMIDEVEVDVELQKFASTFVAGHSFRKHNPDKSSEDGMTLDMTPVINADGIYVATYLGLLLNLKLIRCGHYQNPGQLPQTKNQFIESILDCGVLVYLSSAWLGELYQTLIARDLLGEAGYKAQSFHCNKALISMLTDIDGLGSQDLGGHMLHDAPSHNQKLLSLITKSTTQASEAGMAFTQDILLTLWQQLLSVLAVPLTMRSVSGVGSIALMLGTEGAKEQNIRDRDAICLSLEALRRAAALSCTLGLPARCAHLFSQIANTSCISDDPSLRAQQQQQQPQQPGGGGAGDATSSSSSSSIVGGKMSLRGWSSKGQGVRLHAAHVLSLDAILSMGLEMGSHASECWKHIFRCCAYVSQLEHCHFSSSNQPTIALPKVTDSTQTLPGSAPDNLDLSLPSYVPVQSAAAPTFDVSEVIGKEMAKDVGFEVGSARGGMLSATTAAKVVCGLSSEVDRFFDEAANNLNLGALLAFLRELRTSSRHQLYQSTPQQTEKRLIAPTSPSKSLNISGQASTSLLLFRMCDVILRCTRHRTRPLLHLMQAWSVVAPHLVEAACHRDRHVSKQAITAIHDVLTELLYAKTEHPHFNFHEALLKPFESLLCLELCDEDVQDQVVTSICEVVEASFANIKSGWRPLFGALRAVRITLKQPPAASPEEEMADRTEHPLAPLFNVFEAFLNTDNVTVFANAAVDCILCLLKFLRGSGYSSSSQTSTPSSSLAASPERQPKTLDLCFPALNYLHRCHKILASIYTMPACPIFRGAQSIKLGSPEGPPDNPATPTLPGVGGAGGGSGQQRFRWASGSKEDEYLFEPVTAEQVDDATGLGRVWYLLLEGLTGAVSTCPRGYQPQTLELLFELLRSVLSVPGPQFALFAVSELLLPMLHSWVHRSRQFAFLWEATVANFKHACGLSTDLVVEYVVHFVRTGMPLTGLYLTLRQMLDVLIECIGQPNESVSRLGCSCIRHLLLSAGPSFTHDMWTVACLAMQRAIAMSLRNLKLLMSCFHPGSDDFMGDVCQVKVAARKDVSELEYLRLQQLAQQVFLLESQRTGMVDVDSDSNRSFIFIIYPPEMDLNTSIDQIRSRVSFRGLVLGLLAHQLLIQTLGTIFLYGVENQTTKEQNMIAVPSSVPPQRMSQGGRDQDSEMTDTSLPGLLAYLSPKNLGLLLECFVQSYQMACDFNTRPGLKFLLQKVAKFEVAVNLYWQAGVSFTFYLHTLLELCHHASGERLTQDRVKDLVRQHVTADGRPLSPNLSSPKPAVKRVNFECSAENGQVGQGLNRERSDTENSHGSNASKDSSIQLQCDLTFYPTSNASNPDWIVRRLHGICNDVCASYIQMYLDLNGGKMDASRINDQPLFFLVAPKSPEVASKPSEFFGFDEGENCLNEDENDDREMENSVSPKEKSPKFAAHWTPKIKGLDPEEESVVDVMEEYPKKPATSKKKAESVYTVASRKTIKSLMQEYKKRKTQHSRSVFVKKPTYKELKYTRMLEQRQGVGTAPATPEERVRQQQIKDEQKTSIVRDGEAEISTWSDMVHTMLQLLQLLSDSHFQALLPAVFPGINQLVRHVADDRVRQAVMEFMDRVAHLYQIL</sequence>
<feature type="region of interest" description="Disordered" evidence="3">
    <location>
        <begin position="1076"/>
        <end position="1108"/>
    </location>
</feature>
<accession>A0A8B7Y9E1</accession>
<dbReference type="SMART" id="SM00222">
    <property type="entry name" value="Sec7"/>
    <property type="match status" value="1"/>
</dbReference>
<dbReference type="InterPro" id="IPR032629">
    <property type="entry name" value="DCB_dom"/>
</dbReference>
<evidence type="ECO:0000256" key="3">
    <source>
        <dbReference type="SAM" id="MobiDB-lite"/>
    </source>
</evidence>
<name>A0A8B7Y9E1_ACAPL</name>
<dbReference type="InterPro" id="IPR035999">
    <property type="entry name" value="Sec7_dom_sf"/>
</dbReference>
<feature type="compositionally biased region" description="Basic and acidic residues" evidence="3">
    <location>
        <begin position="560"/>
        <end position="569"/>
    </location>
</feature>
<evidence type="ECO:0000256" key="2">
    <source>
        <dbReference type="ARBA" id="ARBA00023136"/>
    </source>
</evidence>
<evidence type="ECO:0000313" key="6">
    <source>
        <dbReference type="RefSeq" id="XP_022089859.1"/>
    </source>
</evidence>
<gene>
    <name evidence="6" type="primary">LOC110978864</name>
</gene>
<feature type="domain" description="SEC7" evidence="4">
    <location>
        <begin position="643"/>
        <end position="919"/>
    </location>
</feature>
<feature type="compositionally biased region" description="Low complexity" evidence="3">
    <location>
        <begin position="1076"/>
        <end position="1088"/>
    </location>
</feature>
<dbReference type="SUPFAM" id="SSF48371">
    <property type="entry name" value="ARM repeat"/>
    <property type="match status" value="1"/>
</dbReference>
<dbReference type="Pfam" id="PF16213">
    <property type="entry name" value="DCB"/>
    <property type="match status" value="1"/>
</dbReference>